<keyword evidence="3" id="KW-1185">Reference proteome</keyword>
<feature type="domain" description="ABM" evidence="1">
    <location>
        <begin position="2"/>
        <end position="91"/>
    </location>
</feature>
<dbReference type="EMBL" id="FOMI01000007">
    <property type="protein sequence ID" value="SFD25512.1"/>
    <property type="molecule type" value="Genomic_DNA"/>
</dbReference>
<proteinExistence type="predicted"/>
<sequence length="99" mass="11816">MLVRIVKMGFYKQNIDVFLENFDVTKAKIRSFDGCSYLELYRDKKDPSIFFTYSYWESEAALENYRKSELFHAIWGKIKPLFSIRPEAWSVDKIEIVNS</sequence>
<dbReference type="SUPFAM" id="SSF54909">
    <property type="entry name" value="Dimeric alpha+beta barrel"/>
    <property type="match status" value="1"/>
</dbReference>
<dbReference type="RefSeq" id="WP_092852368.1">
    <property type="nucleotide sequence ID" value="NZ_FOMI01000007.1"/>
</dbReference>
<dbReference type="InterPro" id="IPR011008">
    <property type="entry name" value="Dimeric_a/b-barrel"/>
</dbReference>
<evidence type="ECO:0000313" key="3">
    <source>
        <dbReference type="Proteomes" id="UP000199439"/>
    </source>
</evidence>
<evidence type="ECO:0000259" key="1">
    <source>
        <dbReference type="PROSITE" id="PS51725"/>
    </source>
</evidence>
<name>A0A1I1QU27_9FLAO</name>
<gene>
    <name evidence="2" type="ORF">SAMN04487987_107161</name>
</gene>
<dbReference type="Gene3D" id="3.30.70.100">
    <property type="match status" value="1"/>
</dbReference>
<keyword evidence="2" id="KW-0560">Oxidoreductase</keyword>
<accession>A0A1I1QU27</accession>
<dbReference type="AlphaFoldDB" id="A0A1I1QU27"/>
<protein>
    <submittedName>
        <fullName evidence="2">Antibiotic biosynthesis monooxygenase</fullName>
    </submittedName>
</protein>
<dbReference type="GO" id="GO:0004497">
    <property type="term" value="F:monooxygenase activity"/>
    <property type="evidence" value="ECO:0007669"/>
    <property type="project" value="UniProtKB-KW"/>
</dbReference>
<dbReference type="PROSITE" id="PS51725">
    <property type="entry name" value="ABM"/>
    <property type="match status" value="1"/>
</dbReference>
<organism evidence="2 3">
    <name type="scientific">Algibacter pectinivorans</name>
    <dbReference type="NCBI Taxonomy" id="870482"/>
    <lineage>
        <taxon>Bacteria</taxon>
        <taxon>Pseudomonadati</taxon>
        <taxon>Bacteroidota</taxon>
        <taxon>Flavobacteriia</taxon>
        <taxon>Flavobacteriales</taxon>
        <taxon>Flavobacteriaceae</taxon>
        <taxon>Algibacter</taxon>
    </lineage>
</organism>
<dbReference type="Proteomes" id="UP000199439">
    <property type="component" value="Unassembled WGS sequence"/>
</dbReference>
<keyword evidence="2" id="KW-0503">Monooxygenase</keyword>
<reference evidence="3" key="1">
    <citation type="submission" date="2016-10" db="EMBL/GenBank/DDBJ databases">
        <authorList>
            <person name="Varghese N."/>
            <person name="Submissions S."/>
        </authorList>
    </citation>
    <scope>NUCLEOTIDE SEQUENCE [LARGE SCALE GENOMIC DNA]</scope>
    <source>
        <strain evidence="3">DSM 25730</strain>
    </source>
</reference>
<dbReference type="OrthoDB" id="1120859at2"/>
<dbReference type="STRING" id="870482.SAMN04487987_107161"/>
<dbReference type="InterPro" id="IPR007138">
    <property type="entry name" value="ABM_dom"/>
</dbReference>
<evidence type="ECO:0000313" key="2">
    <source>
        <dbReference type="EMBL" id="SFD25512.1"/>
    </source>
</evidence>
<dbReference type="Pfam" id="PF03992">
    <property type="entry name" value="ABM"/>
    <property type="match status" value="1"/>
</dbReference>